<dbReference type="EMBL" id="JACVEL010000002">
    <property type="protein sequence ID" value="MBC9811894.1"/>
    <property type="molecule type" value="Genomic_DNA"/>
</dbReference>
<evidence type="ECO:0000313" key="2">
    <source>
        <dbReference type="Proteomes" id="UP000652681"/>
    </source>
</evidence>
<proteinExistence type="predicted"/>
<organism evidence="1 2">
    <name type="scientific">Taishania pollutisoli</name>
    <dbReference type="NCBI Taxonomy" id="2766479"/>
    <lineage>
        <taxon>Bacteria</taxon>
        <taxon>Pseudomonadati</taxon>
        <taxon>Bacteroidota</taxon>
        <taxon>Flavobacteriia</taxon>
        <taxon>Flavobacteriales</taxon>
        <taxon>Crocinitomicaceae</taxon>
        <taxon>Taishania</taxon>
    </lineage>
</organism>
<dbReference type="RefSeq" id="WP_216713695.1">
    <property type="nucleotide sequence ID" value="NZ_JACVEL010000002.1"/>
</dbReference>
<dbReference type="InterPro" id="IPR009380">
    <property type="entry name" value="DUF1036"/>
</dbReference>
<dbReference type="AlphaFoldDB" id="A0A8J6PHY3"/>
<sequence length="141" mass="16238">MRGIILTVCLSLICAVSNSQLIIKNNFQKPYKVAVAFYDTGFTFSGWVSKGWLEVPAGEEKEMFYTNPREKYIYYIAIADNDTIGGNKKILVDPEKDFIVKHAILNITKEDNSNLEWFLFREVRRGFTTKMKKKLIITLGD</sequence>
<evidence type="ECO:0000313" key="1">
    <source>
        <dbReference type="EMBL" id="MBC9811894.1"/>
    </source>
</evidence>
<dbReference type="Pfam" id="PF06282">
    <property type="entry name" value="DUF1036"/>
    <property type="match status" value="1"/>
</dbReference>
<comment type="caution">
    <text evidence="1">The sequence shown here is derived from an EMBL/GenBank/DDBJ whole genome shotgun (WGS) entry which is preliminary data.</text>
</comment>
<name>A0A8J6PHY3_9FLAO</name>
<dbReference type="Proteomes" id="UP000652681">
    <property type="component" value="Unassembled WGS sequence"/>
</dbReference>
<keyword evidence="2" id="KW-1185">Reference proteome</keyword>
<protein>
    <submittedName>
        <fullName evidence="1">DUF1036 domain-containing protein</fullName>
    </submittedName>
</protein>
<gene>
    <name evidence="1" type="ORF">H9Y05_05330</name>
</gene>
<reference evidence="1" key="1">
    <citation type="submission" date="2020-09" db="EMBL/GenBank/DDBJ databases">
        <title>Taishania pollutisoli gen. nov., sp. nov., Isolated from Tetrabromobisphenol A-Contaminated Soil.</title>
        <authorList>
            <person name="Chen Q."/>
        </authorList>
    </citation>
    <scope>NUCLEOTIDE SEQUENCE</scope>
    <source>
        <strain evidence="1">CZZ-1</strain>
    </source>
</reference>
<accession>A0A8J6PHY3</accession>